<dbReference type="GO" id="GO:0000981">
    <property type="term" value="F:DNA-binding transcription factor activity, RNA polymerase II-specific"/>
    <property type="evidence" value="ECO:0007669"/>
    <property type="project" value="InterPro"/>
</dbReference>
<dbReference type="InterPro" id="IPR036864">
    <property type="entry name" value="Zn2-C6_fun-type_DNA-bd_sf"/>
</dbReference>
<dbReference type="PANTHER" id="PTHR31001:SF50">
    <property type="entry name" value="ZN(II)2CYS6 TRANSCRIPTION FACTOR (EUROFUNG)"/>
    <property type="match status" value="1"/>
</dbReference>
<feature type="compositionally biased region" description="Basic and acidic residues" evidence="4">
    <location>
        <begin position="92"/>
        <end position="105"/>
    </location>
</feature>
<dbReference type="CDD" id="cd00067">
    <property type="entry name" value="GAL4"/>
    <property type="match status" value="1"/>
</dbReference>
<dbReference type="SMART" id="SM00906">
    <property type="entry name" value="Fungal_trans"/>
    <property type="match status" value="1"/>
</dbReference>
<sequence length="693" mass="77523">MGNGYEFAHGRLACQPCQRKKIKCDRTGPVCGQCIKSNLHCVPSSRKQRVRHAGKRAVDGELRSRISKLESLVESLSGEGGSGNAGLEPEAPEQRELDCAQDKPDAPPAVNRFVASSFWSVLSTEVQGLRDALEDDNDGDTPESGSKDMVSPSGTTANPSPSLEYDMLVCPPGRVYVMPGALQDLPPETSDALFHAFMDGVERILKIFNRPTLSAFMLHGADYLGQSPESPSNLALKRIVWFGAVTAMSDQECLKMLGKSRIEALDHHRRLVDISLAQAELLNTTDFALLQGFCTYLTCARASDSSRRIWTLTAVLVRLAAATGMYHEDSSRSPFDRELRRRLFHRIRYLDVFLATDRGSRPLIATSDYSVPFPHANNDDWDEQSEKIPHYTECHTEMSFALMAFTAVSVGDSLSHVDVQPSGTTWELRHKVALDFDAEIRNKYMQYCDVSDPFQRFLQITGSSISASCILRALRPLQVSTTFTPPRLDSNFVLQAAIDNLRASERMYEDPEAERWRWMIWVQWIPVAVALAGLCSVRGTPLAEQAWYYVDRQYARWEPLIADSKEGMLWTPIERLYRKALNYRNAGSWRPVSTDKPMELDPSLQKMTMNETVPATAGAPPATMSGTQSMSFTPTMMTNGASEALDYMGQPGAWDTFSIDPSWGDWEQIMTDFAGPNDQLENTFFFPNMTTFQ</sequence>
<comment type="caution">
    <text evidence="6">The sequence shown here is derived from an EMBL/GenBank/DDBJ whole genome shotgun (WGS) entry which is preliminary data.</text>
</comment>
<evidence type="ECO:0000256" key="1">
    <source>
        <dbReference type="ARBA" id="ARBA00004123"/>
    </source>
</evidence>
<dbReference type="InterPro" id="IPR007219">
    <property type="entry name" value="XnlR_reg_dom"/>
</dbReference>
<reference evidence="7" key="1">
    <citation type="submission" date="2017-03" db="EMBL/GenBank/DDBJ databases">
        <title>Genomes of endolithic fungi from Antarctica.</title>
        <authorList>
            <person name="Coleine C."/>
            <person name="Masonjones S."/>
            <person name="Stajich J.E."/>
        </authorList>
    </citation>
    <scope>NUCLEOTIDE SEQUENCE [LARGE SCALE GENOMIC DNA]</scope>
    <source>
        <strain evidence="7">CCFEE 5527</strain>
    </source>
</reference>
<dbReference type="Pfam" id="PF04082">
    <property type="entry name" value="Fungal_trans"/>
    <property type="match status" value="1"/>
</dbReference>
<dbReference type="GO" id="GO:0003677">
    <property type="term" value="F:DNA binding"/>
    <property type="evidence" value="ECO:0007669"/>
    <property type="project" value="InterPro"/>
</dbReference>
<evidence type="ECO:0000313" key="7">
    <source>
        <dbReference type="Proteomes" id="UP000192596"/>
    </source>
</evidence>
<dbReference type="SMART" id="SM00066">
    <property type="entry name" value="GAL4"/>
    <property type="match status" value="1"/>
</dbReference>
<feature type="compositionally biased region" description="Polar residues" evidence="4">
    <location>
        <begin position="152"/>
        <end position="161"/>
    </location>
</feature>
<evidence type="ECO:0000313" key="6">
    <source>
        <dbReference type="EMBL" id="OQO13255.1"/>
    </source>
</evidence>
<dbReference type="EMBL" id="NAJO01000003">
    <property type="protein sequence ID" value="OQO13255.1"/>
    <property type="molecule type" value="Genomic_DNA"/>
</dbReference>
<dbReference type="GO" id="GO:0008270">
    <property type="term" value="F:zinc ion binding"/>
    <property type="evidence" value="ECO:0007669"/>
    <property type="project" value="InterPro"/>
</dbReference>
<feature type="domain" description="Zn(2)-C6 fungal-type" evidence="5">
    <location>
        <begin position="13"/>
        <end position="42"/>
    </location>
</feature>
<dbReference type="STRING" id="1507870.A0A1V8TPH8"/>
<organism evidence="6 7">
    <name type="scientific">Cryoendolithus antarcticus</name>
    <dbReference type="NCBI Taxonomy" id="1507870"/>
    <lineage>
        <taxon>Eukaryota</taxon>
        <taxon>Fungi</taxon>
        <taxon>Dikarya</taxon>
        <taxon>Ascomycota</taxon>
        <taxon>Pezizomycotina</taxon>
        <taxon>Dothideomycetes</taxon>
        <taxon>Dothideomycetidae</taxon>
        <taxon>Cladosporiales</taxon>
        <taxon>Cladosporiaceae</taxon>
        <taxon>Cryoendolithus</taxon>
    </lineage>
</organism>
<dbReference type="OrthoDB" id="424974at2759"/>
<accession>A0A1V8TPH8</accession>
<feature type="region of interest" description="Disordered" evidence="4">
    <location>
        <begin position="132"/>
        <end position="163"/>
    </location>
</feature>
<dbReference type="PROSITE" id="PS50048">
    <property type="entry name" value="ZN2_CY6_FUNGAL_2"/>
    <property type="match status" value="1"/>
</dbReference>
<gene>
    <name evidence="6" type="ORF">B0A48_01483</name>
</gene>
<evidence type="ECO:0000256" key="2">
    <source>
        <dbReference type="ARBA" id="ARBA00022723"/>
    </source>
</evidence>
<dbReference type="InterPro" id="IPR050613">
    <property type="entry name" value="Sec_Metabolite_Reg"/>
</dbReference>
<proteinExistence type="predicted"/>
<evidence type="ECO:0000256" key="3">
    <source>
        <dbReference type="ARBA" id="ARBA00023242"/>
    </source>
</evidence>
<dbReference type="CDD" id="cd12148">
    <property type="entry name" value="fungal_TF_MHR"/>
    <property type="match status" value="1"/>
</dbReference>
<feature type="region of interest" description="Disordered" evidence="4">
    <location>
        <begin position="74"/>
        <end position="106"/>
    </location>
</feature>
<dbReference type="Gene3D" id="4.10.240.10">
    <property type="entry name" value="Zn(2)-C6 fungal-type DNA-binding domain"/>
    <property type="match status" value="1"/>
</dbReference>
<dbReference type="GO" id="GO:0006351">
    <property type="term" value="P:DNA-templated transcription"/>
    <property type="evidence" value="ECO:0007669"/>
    <property type="project" value="InterPro"/>
</dbReference>
<dbReference type="SUPFAM" id="SSF57701">
    <property type="entry name" value="Zn2/Cys6 DNA-binding domain"/>
    <property type="match status" value="1"/>
</dbReference>
<dbReference type="PANTHER" id="PTHR31001">
    <property type="entry name" value="UNCHARACTERIZED TRANSCRIPTIONAL REGULATORY PROTEIN"/>
    <property type="match status" value="1"/>
</dbReference>
<keyword evidence="2" id="KW-0479">Metal-binding</keyword>
<name>A0A1V8TPH8_9PEZI</name>
<comment type="subcellular location">
    <subcellularLocation>
        <location evidence="1">Nucleus</location>
    </subcellularLocation>
</comment>
<dbReference type="Pfam" id="PF00172">
    <property type="entry name" value="Zn_clus"/>
    <property type="match status" value="1"/>
</dbReference>
<evidence type="ECO:0000259" key="5">
    <source>
        <dbReference type="PROSITE" id="PS50048"/>
    </source>
</evidence>
<keyword evidence="3" id="KW-0539">Nucleus</keyword>
<dbReference type="AlphaFoldDB" id="A0A1V8TPH8"/>
<evidence type="ECO:0000256" key="4">
    <source>
        <dbReference type="SAM" id="MobiDB-lite"/>
    </source>
</evidence>
<protein>
    <recommendedName>
        <fullName evidence="5">Zn(2)-C6 fungal-type domain-containing protein</fullName>
    </recommendedName>
</protein>
<dbReference type="InterPro" id="IPR001138">
    <property type="entry name" value="Zn2Cys6_DnaBD"/>
</dbReference>
<dbReference type="InParanoid" id="A0A1V8TPH8"/>
<dbReference type="GO" id="GO:0005634">
    <property type="term" value="C:nucleus"/>
    <property type="evidence" value="ECO:0007669"/>
    <property type="project" value="UniProtKB-SubCell"/>
</dbReference>
<keyword evidence="7" id="KW-1185">Reference proteome</keyword>
<dbReference type="Proteomes" id="UP000192596">
    <property type="component" value="Unassembled WGS sequence"/>
</dbReference>